<dbReference type="RefSeq" id="WP_209751059.1">
    <property type="nucleotide sequence ID" value="NZ_JBHSMH010000042.1"/>
</dbReference>
<dbReference type="Pfam" id="PF13439">
    <property type="entry name" value="Glyco_transf_4"/>
    <property type="match status" value="1"/>
</dbReference>
<keyword evidence="2" id="KW-0808">Transferase</keyword>
<dbReference type="GO" id="GO:0016757">
    <property type="term" value="F:glycosyltransferase activity"/>
    <property type="evidence" value="ECO:0007669"/>
    <property type="project" value="UniProtKB-KW"/>
</dbReference>
<dbReference type="EC" id="2.4.-.-" evidence="2"/>
<feature type="domain" description="Glycosyltransferase subfamily 4-like N-terminal" evidence="1">
    <location>
        <begin position="18"/>
        <end position="166"/>
    </location>
</feature>
<keyword evidence="2" id="KW-0328">Glycosyltransferase</keyword>
<sequence length="227" mass="24971">MERKRLHALTVLDSLAEGGSETYALSLIRALRRRWVRWSYAGGQWLLFEAFAKEACSIHPVNLSPWSLMHEAEKEGAERSLKLLMHARHINVAHIHQTPSGTVAARAVKKLSVPVAFTVHGMYYAPEQLLETSANRSLLISVSRPIQRYLEAMGLRSEVVPNGVDPGVFYPVDASELRASLGFPDASVVIVYASRLASDKAIVCSLLMQAVRKLYAEGGAQIAPSAH</sequence>
<evidence type="ECO:0000259" key="1">
    <source>
        <dbReference type="Pfam" id="PF13439"/>
    </source>
</evidence>
<evidence type="ECO:0000313" key="3">
    <source>
        <dbReference type="Proteomes" id="UP001596105"/>
    </source>
</evidence>
<organism evidence="2 3">
    <name type="scientific">Cohnella suwonensis</name>
    <dbReference type="NCBI Taxonomy" id="696072"/>
    <lineage>
        <taxon>Bacteria</taxon>
        <taxon>Bacillati</taxon>
        <taxon>Bacillota</taxon>
        <taxon>Bacilli</taxon>
        <taxon>Bacillales</taxon>
        <taxon>Paenibacillaceae</taxon>
        <taxon>Cohnella</taxon>
    </lineage>
</organism>
<protein>
    <submittedName>
        <fullName evidence="2">Glycosyltransferase</fullName>
        <ecNumber evidence="2">2.4.-.-</ecNumber>
    </submittedName>
</protein>
<name>A0ABW0LZA0_9BACL</name>
<dbReference type="InterPro" id="IPR028098">
    <property type="entry name" value="Glyco_trans_4-like_N"/>
</dbReference>
<dbReference type="Proteomes" id="UP001596105">
    <property type="component" value="Unassembled WGS sequence"/>
</dbReference>
<reference evidence="3" key="1">
    <citation type="journal article" date="2019" name="Int. J. Syst. Evol. Microbiol.">
        <title>The Global Catalogue of Microorganisms (GCM) 10K type strain sequencing project: providing services to taxonomists for standard genome sequencing and annotation.</title>
        <authorList>
            <consortium name="The Broad Institute Genomics Platform"/>
            <consortium name="The Broad Institute Genome Sequencing Center for Infectious Disease"/>
            <person name="Wu L."/>
            <person name="Ma J."/>
        </authorList>
    </citation>
    <scope>NUCLEOTIDE SEQUENCE [LARGE SCALE GENOMIC DNA]</scope>
    <source>
        <strain evidence="3">CCUG 57113</strain>
    </source>
</reference>
<gene>
    <name evidence="2" type="ORF">ACFPPD_14170</name>
</gene>
<accession>A0ABW0LZA0</accession>
<comment type="caution">
    <text evidence="2">The sequence shown here is derived from an EMBL/GenBank/DDBJ whole genome shotgun (WGS) entry which is preliminary data.</text>
</comment>
<dbReference type="SUPFAM" id="SSF53756">
    <property type="entry name" value="UDP-Glycosyltransferase/glycogen phosphorylase"/>
    <property type="match status" value="1"/>
</dbReference>
<proteinExistence type="predicted"/>
<evidence type="ECO:0000313" key="2">
    <source>
        <dbReference type="EMBL" id="MFC5469876.1"/>
    </source>
</evidence>
<dbReference type="EMBL" id="JBHSMH010000042">
    <property type="protein sequence ID" value="MFC5469876.1"/>
    <property type="molecule type" value="Genomic_DNA"/>
</dbReference>
<dbReference type="Gene3D" id="3.40.50.2000">
    <property type="entry name" value="Glycogen Phosphorylase B"/>
    <property type="match status" value="2"/>
</dbReference>
<keyword evidence="3" id="KW-1185">Reference proteome</keyword>